<dbReference type="SUPFAM" id="SSF117916">
    <property type="entry name" value="Fe-S cluster assembly (FSCA) domain-like"/>
    <property type="match status" value="1"/>
</dbReference>
<dbReference type="Gene3D" id="3.30.300.130">
    <property type="entry name" value="Fe-S cluster assembly (FSCA)"/>
    <property type="match status" value="1"/>
</dbReference>
<sequence length="121" mass="13363">MDLSSWPRSWYLSGRLVEENTEKDEEENRGVGFLVNMIRASVLTNPSPFMEAACSFAAASFVPLRPLRLKIVVKSVAAPNRLAEFPLTAENVELVLDEVRSYLISDGGNVVIHEIDGNVVS</sequence>
<name>A0A8J5F6B9_ZINOF</name>
<dbReference type="InterPro" id="IPR034904">
    <property type="entry name" value="FSCA_dom_sf"/>
</dbReference>
<proteinExistence type="predicted"/>
<comment type="caution">
    <text evidence="1">The sequence shown here is derived from an EMBL/GenBank/DDBJ whole genome shotgun (WGS) entry which is preliminary data.</text>
</comment>
<organism evidence="1 2">
    <name type="scientific">Zingiber officinale</name>
    <name type="common">Ginger</name>
    <name type="synonym">Amomum zingiber</name>
    <dbReference type="NCBI Taxonomy" id="94328"/>
    <lineage>
        <taxon>Eukaryota</taxon>
        <taxon>Viridiplantae</taxon>
        <taxon>Streptophyta</taxon>
        <taxon>Embryophyta</taxon>
        <taxon>Tracheophyta</taxon>
        <taxon>Spermatophyta</taxon>
        <taxon>Magnoliopsida</taxon>
        <taxon>Liliopsida</taxon>
        <taxon>Zingiberales</taxon>
        <taxon>Zingiberaceae</taxon>
        <taxon>Zingiber</taxon>
    </lineage>
</organism>
<protein>
    <submittedName>
        <fullName evidence="1">Uncharacterized protein</fullName>
    </submittedName>
</protein>
<evidence type="ECO:0000313" key="1">
    <source>
        <dbReference type="EMBL" id="KAG6483612.1"/>
    </source>
</evidence>
<reference evidence="1 2" key="1">
    <citation type="submission" date="2020-08" db="EMBL/GenBank/DDBJ databases">
        <title>Plant Genome Project.</title>
        <authorList>
            <person name="Zhang R.-G."/>
        </authorList>
    </citation>
    <scope>NUCLEOTIDE SEQUENCE [LARGE SCALE GENOMIC DNA]</scope>
    <source>
        <tissue evidence="1">Rhizome</tissue>
    </source>
</reference>
<dbReference type="AlphaFoldDB" id="A0A8J5F6B9"/>
<keyword evidence="2" id="KW-1185">Reference proteome</keyword>
<evidence type="ECO:0000313" key="2">
    <source>
        <dbReference type="Proteomes" id="UP000734854"/>
    </source>
</evidence>
<gene>
    <name evidence="1" type="ORF">ZIOFF_060260</name>
</gene>
<dbReference type="EMBL" id="JACMSC010000016">
    <property type="protein sequence ID" value="KAG6483612.1"/>
    <property type="molecule type" value="Genomic_DNA"/>
</dbReference>
<dbReference type="Proteomes" id="UP000734854">
    <property type="component" value="Unassembled WGS sequence"/>
</dbReference>
<accession>A0A8J5F6B9</accession>